<organism evidence="1 2">
    <name type="scientific">Frondihabitans sucicola</name>
    <dbReference type="NCBI Taxonomy" id="1268041"/>
    <lineage>
        <taxon>Bacteria</taxon>
        <taxon>Bacillati</taxon>
        <taxon>Actinomycetota</taxon>
        <taxon>Actinomycetes</taxon>
        <taxon>Micrococcales</taxon>
        <taxon>Microbacteriaceae</taxon>
        <taxon>Frondihabitans</taxon>
    </lineage>
</organism>
<evidence type="ECO:0000313" key="2">
    <source>
        <dbReference type="Proteomes" id="UP001321486"/>
    </source>
</evidence>
<geneLocation type="plasmid" evidence="1 2">
    <name>pNBRC108728a</name>
</geneLocation>
<evidence type="ECO:0008006" key="3">
    <source>
        <dbReference type="Google" id="ProtNLM"/>
    </source>
</evidence>
<sequence length="146" mass="15947">MSDDQQITSTLAGSYGEVWTLHPGVIDDEAIGAYEAGHCLALAVAIAGRTGWSVLMHLAHYDNGQLALVHAWAKTPDGSLVDVLGTHDRRFIEASLAQNESLHETPSDEAASLMEYFEPFLPRQDHWLAETMVAPILENKTRHGGL</sequence>
<dbReference type="Proteomes" id="UP001321486">
    <property type="component" value="Plasmid pNBRC108728a"/>
</dbReference>
<evidence type="ECO:0000313" key="1">
    <source>
        <dbReference type="EMBL" id="BDZ52643.1"/>
    </source>
</evidence>
<dbReference type="RefSeq" id="WP_286346925.1">
    <property type="nucleotide sequence ID" value="NZ_AP027733.1"/>
</dbReference>
<accession>A0ABM8GVZ2</accession>
<keyword evidence="1" id="KW-0614">Plasmid</keyword>
<keyword evidence="2" id="KW-1185">Reference proteome</keyword>
<proteinExistence type="predicted"/>
<reference evidence="2" key="1">
    <citation type="journal article" date="2019" name="Int. J. Syst. Evol. Microbiol.">
        <title>The Global Catalogue of Microorganisms (GCM) 10K type strain sequencing project: providing services to taxonomists for standard genome sequencing and annotation.</title>
        <authorList>
            <consortium name="The Broad Institute Genomics Platform"/>
            <consortium name="The Broad Institute Genome Sequencing Center for Infectious Disease"/>
            <person name="Wu L."/>
            <person name="Ma J."/>
        </authorList>
    </citation>
    <scope>NUCLEOTIDE SEQUENCE [LARGE SCALE GENOMIC DNA]</scope>
    <source>
        <strain evidence="2">NBRC 108728</strain>
    </source>
</reference>
<protein>
    <recommendedName>
        <fullName evidence="3">Microcin J25-processing protein McjB C-terminal domain-containing protein</fullName>
    </recommendedName>
</protein>
<name>A0ABM8GVZ2_9MICO</name>
<dbReference type="EMBL" id="AP027733">
    <property type="protein sequence ID" value="BDZ52643.1"/>
    <property type="molecule type" value="Genomic_DNA"/>
</dbReference>
<gene>
    <name evidence="1" type="ORF">GCM10025867_48840</name>
</gene>